<dbReference type="PANTHER" id="PTHR11742">
    <property type="entry name" value="MANNOSYL-OLIGOSACCHARIDE ALPHA-1,2-MANNOSIDASE-RELATED"/>
    <property type="match status" value="1"/>
</dbReference>
<feature type="active site" evidence="6">
    <location>
        <position position="501"/>
    </location>
</feature>
<keyword evidence="5 7" id="KW-1015">Disulfide bond</keyword>
<evidence type="ECO:0000256" key="9">
    <source>
        <dbReference type="SAM" id="SignalP"/>
    </source>
</evidence>
<dbReference type="EC" id="3.2.1.-" evidence="8"/>
<evidence type="ECO:0000256" key="4">
    <source>
        <dbReference type="ARBA" id="ARBA00022801"/>
    </source>
</evidence>
<dbReference type="GO" id="GO:0005783">
    <property type="term" value="C:endoplasmic reticulum"/>
    <property type="evidence" value="ECO:0007669"/>
    <property type="project" value="TreeGrafter"/>
</dbReference>
<dbReference type="EMBL" id="JFBX01000212">
    <property type="protein sequence ID" value="KXH45598.1"/>
    <property type="molecule type" value="Genomic_DNA"/>
</dbReference>
<dbReference type="InterPro" id="IPR001382">
    <property type="entry name" value="Glyco_hydro_47"/>
</dbReference>
<feature type="active site" description="Proton donor" evidence="6">
    <location>
        <position position="182"/>
    </location>
</feature>
<evidence type="ECO:0000256" key="2">
    <source>
        <dbReference type="ARBA" id="ARBA00004922"/>
    </source>
</evidence>
<dbReference type="GO" id="GO:0005509">
    <property type="term" value="F:calcium ion binding"/>
    <property type="evidence" value="ECO:0007669"/>
    <property type="project" value="InterPro"/>
</dbReference>
<keyword evidence="4 8" id="KW-0378">Hydrolase</keyword>
<evidence type="ECO:0000256" key="6">
    <source>
        <dbReference type="PIRSR" id="PIRSR601382-1"/>
    </source>
</evidence>
<dbReference type="Proteomes" id="UP000070328">
    <property type="component" value="Unassembled WGS sequence"/>
</dbReference>
<evidence type="ECO:0000313" key="11">
    <source>
        <dbReference type="Proteomes" id="UP000070328"/>
    </source>
</evidence>
<dbReference type="GO" id="GO:0036503">
    <property type="term" value="P:ERAD pathway"/>
    <property type="evidence" value="ECO:0007669"/>
    <property type="project" value="UniProtKB-ARBA"/>
</dbReference>
<organism evidence="10 11">
    <name type="scientific">Colletotrichum simmondsii</name>
    <dbReference type="NCBI Taxonomy" id="703756"/>
    <lineage>
        <taxon>Eukaryota</taxon>
        <taxon>Fungi</taxon>
        <taxon>Dikarya</taxon>
        <taxon>Ascomycota</taxon>
        <taxon>Pezizomycotina</taxon>
        <taxon>Sordariomycetes</taxon>
        <taxon>Hypocreomycetidae</taxon>
        <taxon>Glomerellales</taxon>
        <taxon>Glomerellaceae</taxon>
        <taxon>Colletotrichum</taxon>
        <taxon>Colletotrichum acutatum species complex</taxon>
    </lineage>
</organism>
<dbReference type="InterPro" id="IPR036026">
    <property type="entry name" value="Seven-hairpin_glycosidases"/>
</dbReference>
<keyword evidence="8" id="KW-0326">Glycosidase</keyword>
<dbReference type="InterPro" id="IPR050749">
    <property type="entry name" value="Glycosyl_Hydrolase_47"/>
</dbReference>
<proteinExistence type="inferred from homology"/>
<sequence>MPGIVLLGLPVSLLLLLLWHNDGGLPTFPTSSASSAIPPNPIEWMTEQDETYLWRTVKVHHPAPEPLRQLPAVPSVRFPQVQAHFSPETSTQRRVREERQQTVKKAFQKAWSSYRKHAWLSDELTPVSGGRRNTFGGWAATLVDSLDTLWIMDMKSDFDEAVAAAATIDFTQTDLDEINVFETTIRYLGGFLSAFDLSGDVRLLRKAAEVGEMLYKAFDTPNRMPITRWKVSDAARGDAQNVGNGALVAEIGSLSMEFTRLSILTGDPKFWDATQRIMEIFERQQNKTNIPGLWPLVVNPKDEVFNQGDDFTLGAMADSLYEYLPKMSALVGGRSGMYKSMYEAAVKPAIEHNLFRPMTPGNEDILIAGQAHSRENNGVRTIEQEPQGQHLVCFMGGLLALGGKLFNHPDEVSVARKLVDGCVYAYKSFPHGIMPETFYMVPCPSKQECKWDEALYKKHVLELAEKKDDDEVLTADEIIKKERLVPGFSAVPDRRYILRPEAIESVFIMYRTTADTGLLDSAWDMFSSVDNATSTELANTALWDVTAEGRPPQSDSMESFWMGETLKYFYLIFSEPGLTNSPNLLINNHLPILSNLEPPSIQLLRRNTLLDPRPQLLQRSPGKRRPVHRNAVVHPRNLKIPPKLLNLNPALRLNPLGLLIQPPSDLDRDSLVRHAVPHKHLPPALSESSHIRDRRSNDGIILLNSPPKDVPESLPRHRRRLKRRILLDEQPNPFFRHRERHTHTPRSIRLILTDTIHHSKKARKLRPRNITRKHLPPLLIHHTPHNLLNNLNRLPRNPPLNLLSILPITTKLPPFRRPNIKPTLPQPPNNPIPPPITQITRLNPSLHNRPQLTPRRPIPPPPHNQLREIQRRHHGGELHRRTNTQHPVKVPRVPLRNSQPLPPARRTPLEVAIPLLSIIIRPQHSLSNDSELM</sequence>
<evidence type="ECO:0000313" key="10">
    <source>
        <dbReference type="EMBL" id="KXH45598.1"/>
    </source>
</evidence>
<gene>
    <name evidence="10" type="ORF">CSIM01_09667</name>
</gene>
<comment type="cofactor">
    <cofactor evidence="1">
        <name>Ca(2+)</name>
        <dbReference type="ChEBI" id="CHEBI:29108"/>
    </cofactor>
</comment>
<dbReference type="GO" id="GO:0016020">
    <property type="term" value="C:membrane"/>
    <property type="evidence" value="ECO:0007669"/>
    <property type="project" value="InterPro"/>
</dbReference>
<accession>A0A135TBW9</accession>
<name>A0A135TBW9_9PEZI</name>
<comment type="similarity">
    <text evidence="3 8">Belongs to the glycosyl hydrolase 47 family.</text>
</comment>
<dbReference type="PRINTS" id="PR00747">
    <property type="entry name" value="GLYHDRLASE47"/>
</dbReference>
<feature type="active site" evidence="6">
    <location>
        <position position="318"/>
    </location>
</feature>
<dbReference type="GO" id="GO:0004571">
    <property type="term" value="F:mannosyl-oligosaccharide 1,2-alpha-mannosidase activity"/>
    <property type="evidence" value="ECO:0007669"/>
    <property type="project" value="InterPro"/>
</dbReference>
<keyword evidence="9" id="KW-0732">Signal</keyword>
<feature type="chain" id="PRO_5007803676" description="alpha-1,2-Mannosidase" evidence="9">
    <location>
        <begin position="25"/>
        <end position="933"/>
    </location>
</feature>
<dbReference type="Gene3D" id="1.50.10.10">
    <property type="match status" value="1"/>
</dbReference>
<comment type="pathway">
    <text evidence="2">Protein modification; protein glycosylation.</text>
</comment>
<dbReference type="UniPathway" id="UPA00378"/>
<dbReference type="InterPro" id="IPR012341">
    <property type="entry name" value="6hp_glycosidase-like_sf"/>
</dbReference>
<dbReference type="PANTHER" id="PTHR11742:SF89">
    <property type="entry name" value="ALPHA-1,2-MANNOSIDASE"/>
    <property type="match status" value="1"/>
</dbReference>
<evidence type="ECO:0000256" key="5">
    <source>
        <dbReference type="ARBA" id="ARBA00023157"/>
    </source>
</evidence>
<keyword evidence="11" id="KW-1185">Reference proteome</keyword>
<protein>
    <recommendedName>
        <fullName evidence="8">alpha-1,2-Mannosidase</fullName>
        <ecNumber evidence="8">3.2.1.-</ecNumber>
    </recommendedName>
</protein>
<evidence type="ECO:0000256" key="3">
    <source>
        <dbReference type="ARBA" id="ARBA00007658"/>
    </source>
</evidence>
<dbReference type="AlphaFoldDB" id="A0A135TBW9"/>
<evidence type="ECO:0000256" key="1">
    <source>
        <dbReference type="ARBA" id="ARBA00001913"/>
    </source>
</evidence>
<dbReference type="FunFam" id="1.50.10.10:FF:000037">
    <property type="entry name" value="alpha-1,2-Mannosidase"/>
    <property type="match status" value="1"/>
</dbReference>
<dbReference type="SUPFAM" id="SSF48225">
    <property type="entry name" value="Seven-hairpin glycosidases"/>
    <property type="match status" value="1"/>
</dbReference>
<comment type="caution">
    <text evidence="10">The sequence shown here is derived from an EMBL/GenBank/DDBJ whole genome shotgun (WGS) entry which is preliminary data.</text>
</comment>
<evidence type="ECO:0000256" key="8">
    <source>
        <dbReference type="RuleBase" id="RU361193"/>
    </source>
</evidence>
<reference evidence="10 11" key="1">
    <citation type="submission" date="2014-02" db="EMBL/GenBank/DDBJ databases">
        <title>The genome sequence of Colletotrichum simmondsii CBS122122.</title>
        <authorList>
            <person name="Baroncelli R."/>
            <person name="Thon M.R."/>
        </authorList>
    </citation>
    <scope>NUCLEOTIDE SEQUENCE [LARGE SCALE GENOMIC DNA]</scope>
    <source>
        <strain evidence="10 11">CBS122122</strain>
    </source>
</reference>
<feature type="disulfide bond" evidence="7">
    <location>
        <begin position="393"/>
        <end position="422"/>
    </location>
</feature>
<dbReference type="GO" id="GO:0005975">
    <property type="term" value="P:carbohydrate metabolic process"/>
    <property type="evidence" value="ECO:0007669"/>
    <property type="project" value="InterPro"/>
</dbReference>
<dbReference type="OrthoDB" id="8118055at2759"/>
<dbReference type="Pfam" id="PF01532">
    <property type="entry name" value="Glyco_hydro_47"/>
    <property type="match status" value="1"/>
</dbReference>
<feature type="active site" description="Proton donor" evidence="6">
    <location>
        <position position="436"/>
    </location>
</feature>
<evidence type="ECO:0000256" key="7">
    <source>
        <dbReference type="PIRSR" id="PIRSR601382-3"/>
    </source>
</evidence>
<feature type="signal peptide" evidence="9">
    <location>
        <begin position="1"/>
        <end position="24"/>
    </location>
</feature>